<protein>
    <submittedName>
        <fullName evidence="7">Uncharacterized protein</fullName>
    </submittedName>
</protein>
<sequence length="341" mass="40317">MSLRILRCVPNYVIYSDTEATIEGLYIYDFLNQVNDTLRSTIFEFELYNRLRTSARPRQKYQASQLDGGSELAYARRLHYQWKLLPMAERALQHRPQAKWFVFLEADTYMVWQNVLEWLARFNPEQAYYFGSVTYVSDDLFPSENLGFAFSRHAIEEIAEYWRDYQTKWHQYPNKQWAGDITIRHALQRVRSSIVPTLPYLQVNSLASIDWAALGPNEQSGCLAPMTFHHMTEEEFTIVWKFEQERLRRNSGIGPPTFRDLFKRLVYHQMKPKRASWDNLSFGLEYSDRTMERLLPDERDRLPLAEQQARLSFEKCRLACEIGLAYAKGFIVFPEAGLVMR</sequence>
<keyword evidence="3" id="KW-0812">Transmembrane</keyword>
<keyword evidence="6" id="KW-0472">Membrane</keyword>
<dbReference type="Proteomes" id="UP001369815">
    <property type="component" value="Unassembled WGS sequence"/>
</dbReference>
<evidence type="ECO:0000256" key="2">
    <source>
        <dbReference type="ARBA" id="ARBA00006462"/>
    </source>
</evidence>
<name>A0AAX6MH65_9PEZI</name>
<dbReference type="InterPro" id="IPR026050">
    <property type="entry name" value="C1GALT1/C1GALT1_chp1"/>
</dbReference>
<keyword evidence="4" id="KW-0735">Signal-anchor</keyword>
<reference evidence="7 8" key="1">
    <citation type="journal article" date="2024" name="Front Chem Biol">
        <title>Unveiling the potential of Daldinia eschscholtzii MFLUCC 19-0629 through bioactivity and bioinformatics studies for enhanced sustainable agriculture production.</title>
        <authorList>
            <person name="Brooks S."/>
            <person name="Weaver J.A."/>
            <person name="Klomchit A."/>
            <person name="Alharthi S.A."/>
            <person name="Onlamun T."/>
            <person name="Nurani R."/>
            <person name="Vong T.K."/>
            <person name="Alberti F."/>
            <person name="Greco C."/>
        </authorList>
    </citation>
    <scope>NUCLEOTIDE SEQUENCE [LARGE SCALE GENOMIC DNA]</scope>
    <source>
        <strain evidence="7">MFLUCC 19-0629</strain>
    </source>
</reference>
<evidence type="ECO:0000256" key="6">
    <source>
        <dbReference type="ARBA" id="ARBA00023136"/>
    </source>
</evidence>
<evidence type="ECO:0000256" key="1">
    <source>
        <dbReference type="ARBA" id="ARBA00004606"/>
    </source>
</evidence>
<comment type="similarity">
    <text evidence="2">Belongs to the glycosyltransferase 31 family. Beta3-Gal-T subfamily.</text>
</comment>
<gene>
    <name evidence="7" type="ORF">Daesc_006033</name>
</gene>
<evidence type="ECO:0000256" key="3">
    <source>
        <dbReference type="ARBA" id="ARBA00022692"/>
    </source>
</evidence>
<dbReference type="Gene3D" id="3.90.550.50">
    <property type="match status" value="1"/>
</dbReference>
<accession>A0AAX6MH65</accession>
<comment type="subcellular location">
    <subcellularLocation>
        <location evidence="1">Membrane</location>
        <topology evidence="1">Single-pass type II membrane protein</topology>
    </subcellularLocation>
</comment>
<proteinExistence type="inferred from homology"/>
<evidence type="ECO:0000313" key="7">
    <source>
        <dbReference type="EMBL" id="KAK6951512.1"/>
    </source>
</evidence>
<keyword evidence="8" id="KW-1185">Reference proteome</keyword>
<evidence type="ECO:0000313" key="8">
    <source>
        <dbReference type="Proteomes" id="UP001369815"/>
    </source>
</evidence>
<dbReference type="PANTHER" id="PTHR23033:SF47">
    <property type="entry name" value="APPLE DOMAIN-CONTAINING PROTEIN-RELATED"/>
    <property type="match status" value="1"/>
</dbReference>
<comment type="caution">
    <text evidence="7">The sequence shown here is derived from an EMBL/GenBank/DDBJ whole genome shotgun (WGS) entry which is preliminary data.</text>
</comment>
<keyword evidence="5" id="KW-1133">Transmembrane helix</keyword>
<dbReference type="EMBL" id="JBANMG010000006">
    <property type="protein sequence ID" value="KAK6951512.1"/>
    <property type="molecule type" value="Genomic_DNA"/>
</dbReference>
<organism evidence="7 8">
    <name type="scientific">Daldinia eschscholtzii</name>
    <dbReference type="NCBI Taxonomy" id="292717"/>
    <lineage>
        <taxon>Eukaryota</taxon>
        <taxon>Fungi</taxon>
        <taxon>Dikarya</taxon>
        <taxon>Ascomycota</taxon>
        <taxon>Pezizomycotina</taxon>
        <taxon>Sordariomycetes</taxon>
        <taxon>Xylariomycetidae</taxon>
        <taxon>Xylariales</taxon>
        <taxon>Hypoxylaceae</taxon>
        <taxon>Daldinia</taxon>
    </lineage>
</organism>
<dbReference type="PANTHER" id="PTHR23033">
    <property type="entry name" value="BETA1,3-GALACTOSYLTRANSFERASE"/>
    <property type="match status" value="1"/>
</dbReference>
<evidence type="ECO:0000256" key="4">
    <source>
        <dbReference type="ARBA" id="ARBA00022968"/>
    </source>
</evidence>
<dbReference type="AlphaFoldDB" id="A0AAX6MH65"/>
<evidence type="ECO:0000256" key="5">
    <source>
        <dbReference type="ARBA" id="ARBA00022989"/>
    </source>
</evidence>
<dbReference type="GO" id="GO:0016020">
    <property type="term" value="C:membrane"/>
    <property type="evidence" value="ECO:0007669"/>
    <property type="project" value="UniProtKB-SubCell"/>
</dbReference>